<organism evidence="2 3">
    <name type="scientific">Strongyloides papillosus</name>
    <name type="common">Intestinal threadworm</name>
    <dbReference type="NCBI Taxonomy" id="174720"/>
    <lineage>
        <taxon>Eukaryota</taxon>
        <taxon>Metazoa</taxon>
        <taxon>Ecdysozoa</taxon>
        <taxon>Nematoda</taxon>
        <taxon>Chromadorea</taxon>
        <taxon>Rhabditida</taxon>
        <taxon>Tylenchina</taxon>
        <taxon>Panagrolaimomorpha</taxon>
        <taxon>Strongyloidoidea</taxon>
        <taxon>Strongyloididae</taxon>
        <taxon>Strongyloides</taxon>
    </lineage>
</organism>
<keyword evidence="1" id="KW-0812">Transmembrane</keyword>
<dbReference type="WBParaSite" id="SPAL_0000185450.1">
    <property type="protein sequence ID" value="SPAL_0000185450.1"/>
    <property type="gene ID" value="SPAL_0000185450"/>
</dbReference>
<name>A0A0N5B726_STREA</name>
<protein>
    <submittedName>
        <fullName evidence="3">Cystatin domain-containing protein</fullName>
    </submittedName>
</protein>
<keyword evidence="1" id="KW-0472">Membrane</keyword>
<proteinExistence type="predicted"/>
<reference evidence="3" key="1">
    <citation type="submission" date="2017-02" db="UniProtKB">
        <authorList>
            <consortium name="WormBaseParasite"/>
        </authorList>
    </citation>
    <scope>IDENTIFICATION</scope>
</reference>
<dbReference type="AlphaFoldDB" id="A0A0N5B726"/>
<feature type="transmembrane region" description="Helical" evidence="1">
    <location>
        <begin position="6"/>
        <end position="25"/>
    </location>
</feature>
<accession>A0A0N5B726</accession>
<sequence length="129" mass="14810">MNYLNVSILIIGTFLIATGASFNFLKQHDNIGWQDKNTNSSKILKLAQQSVDQFNKKYKTDAKLENVISATKSYISGSKHYNLEILTMIDCENNGKKCPERIHSDIYRNNNKDSKTVIKVYKEGVLKYR</sequence>
<keyword evidence="1" id="KW-1133">Transmembrane helix</keyword>
<evidence type="ECO:0000313" key="3">
    <source>
        <dbReference type="WBParaSite" id="SPAL_0000185450.1"/>
    </source>
</evidence>
<dbReference type="Proteomes" id="UP000046392">
    <property type="component" value="Unplaced"/>
</dbReference>
<evidence type="ECO:0000256" key="1">
    <source>
        <dbReference type="SAM" id="Phobius"/>
    </source>
</evidence>
<dbReference type="CDD" id="cd00042">
    <property type="entry name" value="CY"/>
    <property type="match status" value="1"/>
</dbReference>
<dbReference type="InterPro" id="IPR046350">
    <property type="entry name" value="Cystatin_sf"/>
</dbReference>
<keyword evidence="2" id="KW-1185">Reference proteome</keyword>
<dbReference type="SUPFAM" id="SSF54403">
    <property type="entry name" value="Cystatin/monellin"/>
    <property type="match status" value="1"/>
</dbReference>
<evidence type="ECO:0000313" key="2">
    <source>
        <dbReference type="Proteomes" id="UP000046392"/>
    </source>
</evidence>
<dbReference type="InterPro" id="IPR000010">
    <property type="entry name" value="Cystatin_dom"/>
</dbReference>
<dbReference type="GO" id="GO:0004869">
    <property type="term" value="F:cysteine-type endopeptidase inhibitor activity"/>
    <property type="evidence" value="ECO:0007669"/>
    <property type="project" value="InterPro"/>
</dbReference>
<dbReference type="Gene3D" id="3.10.450.10">
    <property type="match status" value="1"/>
</dbReference>